<comment type="subcellular location">
    <subcellularLocation>
        <location evidence="2">Cell membrane</location>
        <topology evidence="2">Multi-pass membrane protein</topology>
    </subcellularLocation>
</comment>
<dbReference type="SUPFAM" id="SSF55874">
    <property type="entry name" value="ATPase domain of HSP90 chaperone/DNA topoisomerase II/histidine kinase"/>
    <property type="match status" value="1"/>
</dbReference>
<sequence length="484" mass="53624">MTHKEGTRFASFFAPNSLRIQLLSRCLLILAVLLVLIGLFQYVFMQGVIYRNKATSIQSQIMSIPPNAWRKLNATSEPDILHHPFFFRPEANLAFIDVEGNYFALSNGAGGVNPPKLDAQAYMDALKKKPGPNYKVIEDAGGEEQLVVLQPVSLGPREVIGVVQAGTLTSPLKELLFRQLLTFLAIALIAMLVGSLVFLPVLKKLLVPLFNMVMTAEQIDAGNLARRFPTRQGQMEIDRLAESFNGMLDRLEASFEAEKETKEQMRRFIADASHELRTPLTSIHGFLEVLLRGAANHPDQLHKALKSMHGESERLNKLVHDLLLLAKLDRTPHMELAEGSLDAVIREMEPQLRILAGNRRLSLSIEPNMKCKYDTDKIKQVILNLFHNAVQHTDPDEGDIQISLAAKDNGVELSVKDNGPGISEAHLPHVFDRFYRSDSSRTRKYGGAGLGLSITKSIVEAHGGTIGVTSKEGAGCTFVVWLPI</sequence>
<feature type="domain" description="HAMP" evidence="14">
    <location>
        <begin position="203"/>
        <end position="256"/>
    </location>
</feature>
<dbReference type="InterPro" id="IPR004358">
    <property type="entry name" value="Sig_transdc_His_kin-like_C"/>
</dbReference>
<keyword evidence="10" id="KW-0902">Two-component regulatory system</keyword>
<dbReference type="PANTHER" id="PTHR43711:SF28">
    <property type="entry name" value="SENSOR HISTIDINE KINASE YXDK"/>
    <property type="match status" value="1"/>
</dbReference>
<dbReference type="Pfam" id="PF02518">
    <property type="entry name" value="HATPase_c"/>
    <property type="match status" value="1"/>
</dbReference>
<feature type="transmembrane region" description="Helical" evidence="12">
    <location>
        <begin position="22"/>
        <end position="44"/>
    </location>
</feature>
<evidence type="ECO:0000259" key="13">
    <source>
        <dbReference type="PROSITE" id="PS50109"/>
    </source>
</evidence>
<dbReference type="InterPro" id="IPR050736">
    <property type="entry name" value="Sensor_HK_Regulatory"/>
</dbReference>
<dbReference type="InterPro" id="IPR005467">
    <property type="entry name" value="His_kinase_dom"/>
</dbReference>
<evidence type="ECO:0000313" key="16">
    <source>
        <dbReference type="Proteomes" id="UP001596500"/>
    </source>
</evidence>
<evidence type="ECO:0000256" key="10">
    <source>
        <dbReference type="ARBA" id="ARBA00023012"/>
    </source>
</evidence>
<dbReference type="PRINTS" id="PR00344">
    <property type="entry name" value="BCTRLSENSOR"/>
</dbReference>
<dbReference type="Pfam" id="PF00672">
    <property type="entry name" value="HAMP"/>
    <property type="match status" value="1"/>
</dbReference>
<dbReference type="Gene3D" id="3.30.565.10">
    <property type="entry name" value="Histidine kinase-like ATPase, C-terminal domain"/>
    <property type="match status" value="1"/>
</dbReference>
<feature type="domain" description="Histidine kinase" evidence="13">
    <location>
        <begin position="271"/>
        <end position="484"/>
    </location>
</feature>
<keyword evidence="16" id="KW-1185">Reference proteome</keyword>
<evidence type="ECO:0000256" key="7">
    <source>
        <dbReference type="ARBA" id="ARBA00022741"/>
    </source>
</evidence>
<keyword evidence="8 15" id="KW-0418">Kinase</keyword>
<dbReference type="SMART" id="SM00387">
    <property type="entry name" value="HATPase_c"/>
    <property type="match status" value="1"/>
</dbReference>
<dbReference type="Pfam" id="PF00512">
    <property type="entry name" value="HisKA"/>
    <property type="match status" value="1"/>
</dbReference>
<dbReference type="SMART" id="SM00388">
    <property type="entry name" value="HisKA"/>
    <property type="match status" value="1"/>
</dbReference>
<dbReference type="SUPFAM" id="SSF158472">
    <property type="entry name" value="HAMP domain-like"/>
    <property type="match status" value="1"/>
</dbReference>
<dbReference type="CDD" id="cd06225">
    <property type="entry name" value="HAMP"/>
    <property type="match status" value="1"/>
</dbReference>
<keyword evidence="7" id="KW-0547">Nucleotide-binding</keyword>
<dbReference type="CDD" id="cd00082">
    <property type="entry name" value="HisKA"/>
    <property type="match status" value="1"/>
</dbReference>
<dbReference type="Proteomes" id="UP001596500">
    <property type="component" value="Unassembled WGS sequence"/>
</dbReference>
<dbReference type="PROSITE" id="PS50885">
    <property type="entry name" value="HAMP"/>
    <property type="match status" value="1"/>
</dbReference>
<dbReference type="InterPro" id="IPR003661">
    <property type="entry name" value="HisK_dim/P_dom"/>
</dbReference>
<dbReference type="PANTHER" id="PTHR43711">
    <property type="entry name" value="TWO-COMPONENT HISTIDINE KINASE"/>
    <property type="match status" value="1"/>
</dbReference>
<dbReference type="SMART" id="SM00304">
    <property type="entry name" value="HAMP"/>
    <property type="match status" value="1"/>
</dbReference>
<evidence type="ECO:0000256" key="9">
    <source>
        <dbReference type="ARBA" id="ARBA00022840"/>
    </source>
</evidence>
<feature type="transmembrane region" description="Helical" evidence="12">
    <location>
        <begin position="180"/>
        <end position="202"/>
    </location>
</feature>
<dbReference type="InterPro" id="IPR036097">
    <property type="entry name" value="HisK_dim/P_sf"/>
</dbReference>
<evidence type="ECO:0000259" key="14">
    <source>
        <dbReference type="PROSITE" id="PS50885"/>
    </source>
</evidence>
<comment type="catalytic activity">
    <reaction evidence="1">
        <text>ATP + protein L-histidine = ADP + protein N-phospho-L-histidine.</text>
        <dbReference type="EC" id="2.7.13.3"/>
    </reaction>
</comment>
<dbReference type="InterPro" id="IPR003594">
    <property type="entry name" value="HATPase_dom"/>
</dbReference>
<name>A0ABW2RLC5_9BACL</name>
<evidence type="ECO:0000313" key="15">
    <source>
        <dbReference type="EMBL" id="MFC7441838.1"/>
    </source>
</evidence>
<evidence type="ECO:0000256" key="11">
    <source>
        <dbReference type="ARBA" id="ARBA00023136"/>
    </source>
</evidence>
<dbReference type="SUPFAM" id="SSF47384">
    <property type="entry name" value="Homodimeric domain of signal transducing histidine kinase"/>
    <property type="match status" value="1"/>
</dbReference>
<evidence type="ECO:0000256" key="2">
    <source>
        <dbReference type="ARBA" id="ARBA00004651"/>
    </source>
</evidence>
<evidence type="ECO:0000256" key="1">
    <source>
        <dbReference type="ARBA" id="ARBA00000085"/>
    </source>
</evidence>
<dbReference type="RefSeq" id="WP_379865324.1">
    <property type="nucleotide sequence ID" value="NZ_JBHTBW010000038.1"/>
</dbReference>
<dbReference type="InterPro" id="IPR003660">
    <property type="entry name" value="HAMP_dom"/>
</dbReference>
<evidence type="ECO:0000256" key="6">
    <source>
        <dbReference type="ARBA" id="ARBA00022679"/>
    </source>
</evidence>
<dbReference type="InterPro" id="IPR036890">
    <property type="entry name" value="HATPase_C_sf"/>
</dbReference>
<dbReference type="CDD" id="cd00075">
    <property type="entry name" value="HATPase"/>
    <property type="match status" value="1"/>
</dbReference>
<keyword evidence="12" id="KW-0812">Transmembrane</keyword>
<evidence type="ECO:0000256" key="12">
    <source>
        <dbReference type="SAM" id="Phobius"/>
    </source>
</evidence>
<comment type="caution">
    <text evidence="15">The sequence shown here is derived from an EMBL/GenBank/DDBJ whole genome shotgun (WGS) entry which is preliminary data.</text>
</comment>
<keyword evidence="11 12" id="KW-0472">Membrane</keyword>
<organism evidence="15 16">
    <name type="scientific">Laceyella putida</name>
    <dbReference type="NCBI Taxonomy" id="110101"/>
    <lineage>
        <taxon>Bacteria</taxon>
        <taxon>Bacillati</taxon>
        <taxon>Bacillota</taxon>
        <taxon>Bacilli</taxon>
        <taxon>Bacillales</taxon>
        <taxon>Thermoactinomycetaceae</taxon>
        <taxon>Laceyella</taxon>
    </lineage>
</organism>
<keyword evidence="6" id="KW-0808">Transferase</keyword>
<proteinExistence type="predicted"/>
<evidence type="ECO:0000256" key="5">
    <source>
        <dbReference type="ARBA" id="ARBA00022553"/>
    </source>
</evidence>
<evidence type="ECO:0000256" key="4">
    <source>
        <dbReference type="ARBA" id="ARBA00022475"/>
    </source>
</evidence>
<dbReference type="PROSITE" id="PS50109">
    <property type="entry name" value="HIS_KIN"/>
    <property type="match status" value="1"/>
</dbReference>
<evidence type="ECO:0000256" key="3">
    <source>
        <dbReference type="ARBA" id="ARBA00012438"/>
    </source>
</evidence>
<keyword evidence="4" id="KW-1003">Cell membrane</keyword>
<dbReference type="EMBL" id="JBHTBW010000038">
    <property type="protein sequence ID" value="MFC7441838.1"/>
    <property type="molecule type" value="Genomic_DNA"/>
</dbReference>
<dbReference type="Gene3D" id="1.10.287.130">
    <property type="match status" value="1"/>
</dbReference>
<gene>
    <name evidence="15" type="ORF">ACFQNG_12115</name>
</gene>
<keyword evidence="9" id="KW-0067">ATP-binding</keyword>
<protein>
    <recommendedName>
        <fullName evidence="3">histidine kinase</fullName>
        <ecNumber evidence="3">2.7.13.3</ecNumber>
    </recommendedName>
</protein>
<dbReference type="GO" id="GO:0016301">
    <property type="term" value="F:kinase activity"/>
    <property type="evidence" value="ECO:0007669"/>
    <property type="project" value="UniProtKB-KW"/>
</dbReference>
<keyword evidence="12" id="KW-1133">Transmembrane helix</keyword>
<accession>A0ABW2RLC5</accession>
<dbReference type="Gene3D" id="6.10.340.10">
    <property type="match status" value="1"/>
</dbReference>
<evidence type="ECO:0000256" key="8">
    <source>
        <dbReference type="ARBA" id="ARBA00022777"/>
    </source>
</evidence>
<dbReference type="EC" id="2.7.13.3" evidence="3"/>
<keyword evidence="5" id="KW-0597">Phosphoprotein</keyword>
<reference evidence="16" key="1">
    <citation type="journal article" date="2019" name="Int. J. Syst. Evol. Microbiol.">
        <title>The Global Catalogue of Microorganisms (GCM) 10K type strain sequencing project: providing services to taxonomists for standard genome sequencing and annotation.</title>
        <authorList>
            <consortium name="The Broad Institute Genomics Platform"/>
            <consortium name="The Broad Institute Genome Sequencing Center for Infectious Disease"/>
            <person name="Wu L."/>
            <person name="Ma J."/>
        </authorList>
    </citation>
    <scope>NUCLEOTIDE SEQUENCE [LARGE SCALE GENOMIC DNA]</scope>
    <source>
        <strain evidence="16">CGMCC 1.12942</strain>
    </source>
</reference>